<keyword evidence="3" id="KW-1185">Reference proteome</keyword>
<evidence type="ECO:0000313" key="3">
    <source>
        <dbReference type="Proteomes" id="UP000053989"/>
    </source>
</evidence>
<dbReference type="AlphaFoldDB" id="A0A0C2ZE05"/>
<dbReference type="Proteomes" id="UP000053989">
    <property type="component" value="Unassembled WGS sequence"/>
</dbReference>
<sequence>MFFLPVLNADDVTIKRTQDGTFYRLRGRNPPSDCKMHDIPTEEPPNSDKPPKWNTLSHPMVRQTTNYKVNWRRIHSRIVFQEVCETLNVVRDLYDVLQMLLGVRTLRLLHGVVKLGDLEYAKKLGPDKTHEFRTVTVGVDARRLRLGDH</sequence>
<evidence type="ECO:0000256" key="1">
    <source>
        <dbReference type="SAM" id="MobiDB-lite"/>
    </source>
</evidence>
<dbReference type="InParanoid" id="A0A0C2ZE05"/>
<proteinExistence type="predicted"/>
<accession>A0A0C2ZE05</accession>
<organism evidence="2 3">
    <name type="scientific">Scleroderma citrinum Foug A</name>
    <dbReference type="NCBI Taxonomy" id="1036808"/>
    <lineage>
        <taxon>Eukaryota</taxon>
        <taxon>Fungi</taxon>
        <taxon>Dikarya</taxon>
        <taxon>Basidiomycota</taxon>
        <taxon>Agaricomycotina</taxon>
        <taxon>Agaricomycetes</taxon>
        <taxon>Agaricomycetidae</taxon>
        <taxon>Boletales</taxon>
        <taxon>Sclerodermatineae</taxon>
        <taxon>Sclerodermataceae</taxon>
        <taxon>Scleroderma</taxon>
    </lineage>
</organism>
<name>A0A0C2ZE05_9AGAM</name>
<evidence type="ECO:0000313" key="2">
    <source>
        <dbReference type="EMBL" id="KIM59993.1"/>
    </source>
</evidence>
<feature type="region of interest" description="Disordered" evidence="1">
    <location>
        <begin position="25"/>
        <end position="57"/>
    </location>
</feature>
<evidence type="ECO:0008006" key="4">
    <source>
        <dbReference type="Google" id="ProtNLM"/>
    </source>
</evidence>
<protein>
    <recommendedName>
        <fullName evidence="4">Fungal-type protein kinase domain-containing protein</fullName>
    </recommendedName>
</protein>
<reference evidence="3" key="2">
    <citation type="submission" date="2015-01" db="EMBL/GenBank/DDBJ databases">
        <title>Evolutionary Origins and Diversification of the Mycorrhizal Mutualists.</title>
        <authorList>
            <consortium name="DOE Joint Genome Institute"/>
            <consortium name="Mycorrhizal Genomics Consortium"/>
            <person name="Kohler A."/>
            <person name="Kuo A."/>
            <person name="Nagy L.G."/>
            <person name="Floudas D."/>
            <person name="Copeland A."/>
            <person name="Barry K.W."/>
            <person name="Cichocki N."/>
            <person name="Veneault-Fourrey C."/>
            <person name="LaButti K."/>
            <person name="Lindquist E.A."/>
            <person name="Lipzen A."/>
            <person name="Lundell T."/>
            <person name="Morin E."/>
            <person name="Murat C."/>
            <person name="Riley R."/>
            <person name="Ohm R."/>
            <person name="Sun H."/>
            <person name="Tunlid A."/>
            <person name="Henrissat B."/>
            <person name="Grigoriev I.V."/>
            <person name="Hibbett D.S."/>
            <person name="Martin F."/>
        </authorList>
    </citation>
    <scope>NUCLEOTIDE SEQUENCE [LARGE SCALE GENOMIC DNA]</scope>
    <source>
        <strain evidence="3">Foug A</strain>
    </source>
</reference>
<dbReference type="EMBL" id="KN822067">
    <property type="protein sequence ID" value="KIM59993.1"/>
    <property type="molecule type" value="Genomic_DNA"/>
</dbReference>
<reference evidence="2 3" key="1">
    <citation type="submission" date="2014-04" db="EMBL/GenBank/DDBJ databases">
        <authorList>
            <consortium name="DOE Joint Genome Institute"/>
            <person name="Kuo A."/>
            <person name="Kohler A."/>
            <person name="Nagy L.G."/>
            <person name="Floudas D."/>
            <person name="Copeland A."/>
            <person name="Barry K.W."/>
            <person name="Cichocki N."/>
            <person name="Veneault-Fourrey C."/>
            <person name="LaButti K."/>
            <person name="Lindquist E.A."/>
            <person name="Lipzen A."/>
            <person name="Lundell T."/>
            <person name="Morin E."/>
            <person name="Murat C."/>
            <person name="Sun H."/>
            <person name="Tunlid A."/>
            <person name="Henrissat B."/>
            <person name="Grigoriev I.V."/>
            <person name="Hibbett D.S."/>
            <person name="Martin F."/>
            <person name="Nordberg H.P."/>
            <person name="Cantor M.N."/>
            <person name="Hua S.X."/>
        </authorList>
    </citation>
    <scope>NUCLEOTIDE SEQUENCE [LARGE SCALE GENOMIC DNA]</scope>
    <source>
        <strain evidence="2 3">Foug A</strain>
    </source>
</reference>
<gene>
    <name evidence="2" type="ORF">SCLCIDRAFT_26923</name>
</gene>
<dbReference type="HOGENOM" id="CLU_1750773_0_0_1"/>
<dbReference type="OrthoDB" id="3260094at2759"/>